<accession>A0ABM9SZB5</accession>
<proteinExistence type="predicted"/>
<reference evidence="2 3" key="1">
    <citation type="submission" date="2015-03" db="EMBL/GenBank/DDBJ databases">
        <authorList>
            <person name="Regsiter A."/>
            <person name="william w."/>
        </authorList>
    </citation>
    <scope>NUCLEOTIDE SEQUENCE [LARGE SCALE GENOMIC DNA]</scope>
    <source>
        <strain evidence="2 3">CB1</strain>
    </source>
</reference>
<organism evidence="2 3">
    <name type="scientific">Thiomonas arsenitoxydans (strain DSM 22701 / CIP 110005 / 3As)</name>
    <dbReference type="NCBI Taxonomy" id="426114"/>
    <lineage>
        <taxon>Bacteria</taxon>
        <taxon>Pseudomonadati</taxon>
        <taxon>Pseudomonadota</taxon>
        <taxon>Betaproteobacteria</taxon>
        <taxon>Burkholderiales</taxon>
        <taxon>Thiomonas</taxon>
    </lineage>
</organism>
<gene>
    <name evidence="2" type="ORF">THICB1_10152</name>
</gene>
<evidence type="ECO:0000256" key="1">
    <source>
        <dbReference type="SAM" id="MobiDB-lite"/>
    </source>
</evidence>
<feature type="compositionally biased region" description="Low complexity" evidence="1">
    <location>
        <begin position="132"/>
        <end position="141"/>
    </location>
</feature>
<dbReference type="Proteomes" id="UP000078599">
    <property type="component" value="Unassembled WGS sequence"/>
</dbReference>
<protein>
    <submittedName>
        <fullName evidence="2">Uncharacterized protein</fullName>
    </submittedName>
</protein>
<comment type="caution">
    <text evidence="2">The sequence shown here is derived from an EMBL/GenBank/DDBJ whole genome shotgun (WGS) entry which is preliminary data.</text>
</comment>
<keyword evidence="3" id="KW-1185">Reference proteome</keyword>
<dbReference type="EMBL" id="CTRI01000001">
    <property type="protein sequence ID" value="CQR26409.1"/>
    <property type="molecule type" value="Genomic_DNA"/>
</dbReference>
<name>A0ABM9SZB5_THIA3</name>
<sequence>MHQPTANAEYDMDTANTEDFIEDPVERIRQRADATLTRRLQDPQRLSPSSLVRVLFPVIEKHLAAGLTLEDIAAALRDDGFAIKRTHLVRHLGIIRAENGLPPLQRGVKAAPQPQGAKKKADGPHPEVQPSALAPALAQPQTRPDPPASPRHNPPSPAPFPEIPHGELTHTERSELAKKWIAEQFGDRHPTQVKPDELTPAAQEWLEKLWDKPAPVNPKTDQPYAFKRFTPDGRITYDEPWWPPEAMPMENSKNGYHPVHDAATRETLKKYGLRLIATSERLMEIRDKNGKYCVGGFGQDDAACLIRSVRETAQDIEEERRNGIPY</sequence>
<dbReference type="RefSeq" id="WP_156055189.1">
    <property type="nucleotide sequence ID" value="NZ_LN831666.1"/>
</dbReference>
<feature type="region of interest" description="Disordered" evidence="1">
    <location>
        <begin position="104"/>
        <end position="166"/>
    </location>
</feature>
<feature type="compositionally biased region" description="Pro residues" evidence="1">
    <location>
        <begin position="143"/>
        <end position="162"/>
    </location>
</feature>
<evidence type="ECO:0000313" key="2">
    <source>
        <dbReference type="EMBL" id="CQR26409.1"/>
    </source>
</evidence>
<evidence type="ECO:0000313" key="3">
    <source>
        <dbReference type="Proteomes" id="UP000078599"/>
    </source>
</evidence>